<feature type="transmembrane region" description="Helical" evidence="11">
    <location>
        <begin position="19"/>
        <end position="39"/>
    </location>
</feature>
<keyword evidence="7 11" id="KW-1133">Transmembrane helix</keyword>
<evidence type="ECO:0000256" key="3">
    <source>
        <dbReference type="ARBA" id="ARBA00022475"/>
    </source>
</evidence>
<dbReference type="Pfam" id="PF02653">
    <property type="entry name" value="BPD_transp_2"/>
    <property type="match status" value="1"/>
</dbReference>
<dbReference type="InterPro" id="IPR001851">
    <property type="entry name" value="ABC_transp_permease"/>
</dbReference>
<evidence type="ECO:0000256" key="6">
    <source>
        <dbReference type="ARBA" id="ARBA00022692"/>
    </source>
</evidence>
<dbReference type="GO" id="GO:0005886">
    <property type="term" value="C:plasma membrane"/>
    <property type="evidence" value="ECO:0007669"/>
    <property type="project" value="UniProtKB-SubCell"/>
</dbReference>
<sequence length="408" mass="43137">MSVPSVDQSPKERRDRPRLALATQDLILLGSLSLTWLVLHLLTLNQAGQFLSPQNLWNLSVQTAVLAILVGGMVLVLVAAQVDLSVGSLLGLTGMVMAILQVAPPLGHGWPWPLAMLVGLLVGGGIGLLQGYLVAYLGAPSFIVTLAGLLIYRNAAYILAQGRTMGPLQDDFLVLGGGLNGSIGPFWTWVVTLATTVYAMYALWNGRATRSRHGLPTNPLWLDMLLSLLVLAFFAGFLWVMNGYVNPATGQGRGIPVPVLIAAAVLVYMHWLAQRTRFGRYIYAIGGNREAAMLAGIPVKRMLVLTFGIMGLLSGLAGAIQAARLAFVPTGMGSLLELYVIAAAVVGGTSLAGGKGTILGAALGALLMSSIQSGLVLIGVPTEWQNVVLGAVLLSAAVWNARFDRRKR</sequence>
<evidence type="ECO:0000256" key="4">
    <source>
        <dbReference type="ARBA" id="ARBA00022519"/>
    </source>
</evidence>
<evidence type="ECO:0000256" key="8">
    <source>
        <dbReference type="ARBA" id="ARBA00023136"/>
    </source>
</evidence>
<evidence type="ECO:0000256" key="2">
    <source>
        <dbReference type="ARBA" id="ARBA00022448"/>
    </source>
</evidence>
<protein>
    <recommendedName>
        <fullName evidence="10">Xylose transport system permease protein XylH</fullName>
    </recommendedName>
</protein>
<feature type="transmembrane region" description="Helical" evidence="11">
    <location>
        <begin position="302"/>
        <end position="320"/>
    </location>
</feature>
<dbReference type="AlphaFoldDB" id="A0A430R6S4"/>
<gene>
    <name evidence="12" type="ORF">CSW45_07125</name>
</gene>
<dbReference type="Proteomes" id="UP000286910">
    <property type="component" value="Unassembled WGS sequence"/>
</dbReference>
<keyword evidence="3" id="KW-1003">Cell membrane</keyword>
<feature type="transmembrane region" description="Helical" evidence="11">
    <location>
        <begin position="59"/>
        <end position="79"/>
    </location>
</feature>
<dbReference type="PANTHER" id="PTHR32196">
    <property type="entry name" value="ABC TRANSPORTER PERMEASE PROTEIN YPHD-RELATED-RELATED"/>
    <property type="match status" value="1"/>
</dbReference>
<dbReference type="PANTHER" id="PTHR32196:SF32">
    <property type="entry name" value="XYLOSE TRANSPORT SYSTEM PERMEASE PROTEIN XYLH"/>
    <property type="match status" value="1"/>
</dbReference>
<evidence type="ECO:0000313" key="13">
    <source>
        <dbReference type="Proteomes" id="UP000286910"/>
    </source>
</evidence>
<feature type="transmembrane region" description="Helical" evidence="11">
    <location>
        <begin position="172"/>
        <end position="199"/>
    </location>
</feature>
<proteinExistence type="predicted"/>
<evidence type="ECO:0000256" key="5">
    <source>
        <dbReference type="ARBA" id="ARBA00022597"/>
    </source>
</evidence>
<feature type="transmembrane region" description="Helical" evidence="11">
    <location>
        <begin position="358"/>
        <end position="378"/>
    </location>
</feature>
<keyword evidence="4" id="KW-0997">Cell inner membrane</keyword>
<comment type="subcellular location">
    <subcellularLocation>
        <location evidence="1">Cell membrane</location>
        <topology evidence="1">Multi-pass membrane protein</topology>
    </subcellularLocation>
</comment>
<comment type="function">
    <text evidence="9">Part of the binding-protein-dependent transport system for D-xylose. Probably responsible for the translocation of the substrate across the membrane.</text>
</comment>
<dbReference type="GO" id="GO:0022857">
    <property type="term" value="F:transmembrane transporter activity"/>
    <property type="evidence" value="ECO:0007669"/>
    <property type="project" value="InterPro"/>
</dbReference>
<evidence type="ECO:0000256" key="9">
    <source>
        <dbReference type="ARBA" id="ARBA00035611"/>
    </source>
</evidence>
<dbReference type="EMBL" id="PELR01000210">
    <property type="protein sequence ID" value="RTH03068.1"/>
    <property type="molecule type" value="Genomic_DNA"/>
</dbReference>
<keyword evidence="6 11" id="KW-0812">Transmembrane</keyword>
<feature type="transmembrane region" description="Helical" evidence="11">
    <location>
        <begin position="134"/>
        <end position="152"/>
    </location>
</feature>
<evidence type="ECO:0000313" key="12">
    <source>
        <dbReference type="EMBL" id="RTH03068.1"/>
    </source>
</evidence>
<feature type="transmembrane region" description="Helical" evidence="11">
    <location>
        <begin position="384"/>
        <end position="403"/>
    </location>
</feature>
<name>A0A430R6S4_THESC</name>
<evidence type="ECO:0000256" key="1">
    <source>
        <dbReference type="ARBA" id="ARBA00004651"/>
    </source>
</evidence>
<dbReference type="RefSeq" id="WP_126177927.1">
    <property type="nucleotide sequence ID" value="NZ_PELN01000144.1"/>
</dbReference>
<feature type="transmembrane region" description="Helical" evidence="11">
    <location>
        <begin position="86"/>
        <end position="104"/>
    </location>
</feature>
<feature type="transmembrane region" description="Helical" evidence="11">
    <location>
        <begin position="253"/>
        <end position="273"/>
    </location>
</feature>
<feature type="transmembrane region" description="Helical" evidence="11">
    <location>
        <begin position="220"/>
        <end position="241"/>
    </location>
</feature>
<evidence type="ECO:0000256" key="10">
    <source>
        <dbReference type="ARBA" id="ARBA00035686"/>
    </source>
</evidence>
<organism evidence="12 13">
    <name type="scientific">Thermus scotoductus</name>
    <dbReference type="NCBI Taxonomy" id="37636"/>
    <lineage>
        <taxon>Bacteria</taxon>
        <taxon>Thermotogati</taxon>
        <taxon>Deinococcota</taxon>
        <taxon>Deinococci</taxon>
        <taxon>Thermales</taxon>
        <taxon>Thermaceae</taxon>
        <taxon>Thermus</taxon>
    </lineage>
</organism>
<keyword evidence="2" id="KW-0813">Transport</keyword>
<feature type="transmembrane region" description="Helical" evidence="11">
    <location>
        <begin position="326"/>
        <end position="346"/>
    </location>
</feature>
<feature type="transmembrane region" description="Helical" evidence="11">
    <location>
        <begin position="110"/>
        <end position="129"/>
    </location>
</feature>
<comment type="caution">
    <text evidence="12">The sequence shown here is derived from an EMBL/GenBank/DDBJ whole genome shotgun (WGS) entry which is preliminary data.</text>
</comment>
<keyword evidence="8 11" id="KW-0472">Membrane</keyword>
<reference evidence="12 13" key="1">
    <citation type="journal article" date="2019" name="Extremophiles">
        <title>Biogeography of thermophiles and predominance of Thermus scotoductus in domestic water heaters.</title>
        <authorList>
            <person name="Wilpiszeski R.L."/>
            <person name="Zhang Z."/>
            <person name="House C.H."/>
        </authorList>
    </citation>
    <scope>NUCLEOTIDE SEQUENCE [LARGE SCALE GENOMIC DNA]</scope>
    <source>
        <strain evidence="12 13">32_S32</strain>
    </source>
</reference>
<keyword evidence="5" id="KW-0762">Sugar transport</keyword>
<evidence type="ECO:0000256" key="11">
    <source>
        <dbReference type="SAM" id="Phobius"/>
    </source>
</evidence>
<dbReference type="CDD" id="cd06579">
    <property type="entry name" value="TM_PBP1_transp_AraH_like"/>
    <property type="match status" value="1"/>
</dbReference>
<evidence type="ECO:0000256" key="7">
    <source>
        <dbReference type="ARBA" id="ARBA00022989"/>
    </source>
</evidence>
<accession>A0A430R6S4</accession>